<evidence type="ECO:0000313" key="9">
    <source>
        <dbReference type="Ensembl" id="ENSCPRP00005015722.1"/>
    </source>
</evidence>
<dbReference type="SUPFAM" id="SSF48726">
    <property type="entry name" value="Immunoglobulin"/>
    <property type="match status" value="1"/>
</dbReference>
<keyword evidence="7" id="KW-0732">Signal</keyword>
<evidence type="ECO:0000256" key="6">
    <source>
        <dbReference type="ARBA" id="ARBA00023319"/>
    </source>
</evidence>
<evidence type="ECO:0000256" key="5">
    <source>
        <dbReference type="ARBA" id="ARBA00023170"/>
    </source>
</evidence>
<organism evidence="9 10">
    <name type="scientific">Crocodylus porosus</name>
    <name type="common">Saltwater crocodile</name>
    <name type="synonym">Estuarine crocodile</name>
    <dbReference type="NCBI Taxonomy" id="8502"/>
    <lineage>
        <taxon>Eukaryota</taxon>
        <taxon>Metazoa</taxon>
        <taxon>Chordata</taxon>
        <taxon>Craniata</taxon>
        <taxon>Vertebrata</taxon>
        <taxon>Euteleostomi</taxon>
        <taxon>Archelosauria</taxon>
        <taxon>Archosauria</taxon>
        <taxon>Crocodylia</taxon>
        <taxon>Longirostres</taxon>
        <taxon>Crocodylidae</taxon>
        <taxon>Crocodylus</taxon>
    </lineage>
</organism>
<dbReference type="PANTHER" id="PTHR19256:SF65">
    <property type="entry name" value="T CELL RECEPTOR GAMMA CONSTANT 1-RELATED"/>
    <property type="match status" value="1"/>
</dbReference>
<evidence type="ECO:0000313" key="10">
    <source>
        <dbReference type="Proteomes" id="UP000594220"/>
    </source>
</evidence>
<dbReference type="Gene3D" id="2.60.40.10">
    <property type="entry name" value="Immunoglobulins"/>
    <property type="match status" value="1"/>
</dbReference>
<sequence length="105" mass="11998">MLLGPAVLYLFTCLHRRCVLWAIKLDQDPPVIIQTAHRSSTAELICKVTGGSESRYIHWYRALPGEAPQRILYYSYSNSLSIITFTDSSLVIANLFNRVKAMVWH</sequence>
<dbReference type="Ensembl" id="ENSCPRT00005018425.1">
    <property type="protein sequence ID" value="ENSCPRP00005015722.1"/>
    <property type="gene ID" value="ENSCPRG00005011009.1"/>
</dbReference>
<reference evidence="9" key="2">
    <citation type="submission" date="2025-09" db="UniProtKB">
        <authorList>
            <consortium name="Ensembl"/>
        </authorList>
    </citation>
    <scope>IDENTIFICATION</scope>
</reference>
<evidence type="ECO:0000256" key="1">
    <source>
        <dbReference type="ARBA" id="ARBA00004370"/>
    </source>
</evidence>
<dbReference type="InterPro" id="IPR051117">
    <property type="entry name" value="TRG_var/const_region"/>
</dbReference>
<dbReference type="PANTHER" id="PTHR19256">
    <property type="entry name" value="T-CELL RECEPTOR GAMMA CHAIN"/>
    <property type="match status" value="1"/>
</dbReference>
<feature type="signal peptide" evidence="7">
    <location>
        <begin position="1"/>
        <end position="22"/>
    </location>
</feature>
<feature type="chain" id="PRO_5029712370" description="Ig-like domain-containing protein" evidence="7">
    <location>
        <begin position="23"/>
        <end position="105"/>
    </location>
</feature>
<dbReference type="PROSITE" id="PS50835">
    <property type="entry name" value="IG_LIKE"/>
    <property type="match status" value="1"/>
</dbReference>
<dbReference type="GO" id="GO:0016020">
    <property type="term" value="C:membrane"/>
    <property type="evidence" value="ECO:0007669"/>
    <property type="project" value="UniProtKB-SubCell"/>
</dbReference>
<keyword evidence="3" id="KW-1133">Transmembrane helix</keyword>
<dbReference type="InterPro" id="IPR007110">
    <property type="entry name" value="Ig-like_dom"/>
</dbReference>
<keyword evidence="6" id="KW-0393">Immunoglobulin domain</keyword>
<dbReference type="Proteomes" id="UP000594220">
    <property type="component" value="Unplaced"/>
</dbReference>
<evidence type="ECO:0000256" key="3">
    <source>
        <dbReference type="ARBA" id="ARBA00022989"/>
    </source>
</evidence>
<feature type="domain" description="Ig-like" evidence="8">
    <location>
        <begin position="29"/>
        <end position="82"/>
    </location>
</feature>
<protein>
    <recommendedName>
        <fullName evidence="8">Ig-like domain-containing protein</fullName>
    </recommendedName>
</protein>
<keyword evidence="10" id="KW-1185">Reference proteome</keyword>
<evidence type="ECO:0000256" key="2">
    <source>
        <dbReference type="ARBA" id="ARBA00022692"/>
    </source>
</evidence>
<evidence type="ECO:0000259" key="8">
    <source>
        <dbReference type="PROSITE" id="PS50835"/>
    </source>
</evidence>
<keyword evidence="4" id="KW-0472">Membrane</keyword>
<evidence type="ECO:0000256" key="7">
    <source>
        <dbReference type="SAM" id="SignalP"/>
    </source>
</evidence>
<comment type="subcellular location">
    <subcellularLocation>
        <location evidence="1">Membrane</location>
    </subcellularLocation>
</comment>
<keyword evidence="2" id="KW-0812">Transmembrane</keyword>
<keyword evidence="5" id="KW-0675">Receptor</keyword>
<reference evidence="9" key="1">
    <citation type="submission" date="2025-08" db="UniProtKB">
        <authorList>
            <consortium name="Ensembl"/>
        </authorList>
    </citation>
    <scope>IDENTIFICATION</scope>
</reference>
<dbReference type="InterPro" id="IPR013783">
    <property type="entry name" value="Ig-like_fold"/>
</dbReference>
<accession>A0A7M4FXU4</accession>
<proteinExistence type="predicted"/>
<dbReference type="GeneTree" id="ENSGT00990000214333"/>
<name>A0A7M4FXU4_CROPO</name>
<evidence type="ECO:0000256" key="4">
    <source>
        <dbReference type="ARBA" id="ARBA00023136"/>
    </source>
</evidence>
<dbReference type="InterPro" id="IPR036179">
    <property type="entry name" value="Ig-like_dom_sf"/>
</dbReference>
<dbReference type="AlphaFoldDB" id="A0A7M4FXU4"/>